<organism evidence="1 2">
    <name type="scientific">Flavobacterium buctense</name>
    <dbReference type="NCBI Taxonomy" id="1648146"/>
    <lineage>
        <taxon>Bacteria</taxon>
        <taxon>Pseudomonadati</taxon>
        <taxon>Bacteroidota</taxon>
        <taxon>Flavobacteriia</taxon>
        <taxon>Flavobacteriales</taxon>
        <taxon>Flavobacteriaceae</taxon>
        <taxon>Flavobacterium</taxon>
    </lineage>
</organism>
<name>A0ABU9DX38_9FLAO</name>
<evidence type="ECO:0000313" key="1">
    <source>
        <dbReference type="EMBL" id="MEK8178965.1"/>
    </source>
</evidence>
<proteinExistence type="predicted"/>
<evidence type="ECO:0000313" key="2">
    <source>
        <dbReference type="Proteomes" id="UP001491349"/>
    </source>
</evidence>
<dbReference type="RefSeq" id="WP_187659108.1">
    <property type="nucleotide sequence ID" value="NZ_JACTAB010000001.1"/>
</dbReference>
<keyword evidence="2" id="KW-1185">Reference proteome</keyword>
<reference evidence="1 2" key="1">
    <citation type="submission" date="2024-04" db="EMBL/GenBank/DDBJ databases">
        <title>draft genome sequnece of Flavobacterium buctense JCM 30750.</title>
        <authorList>
            <person name="Kim D.-U."/>
        </authorList>
    </citation>
    <scope>NUCLEOTIDE SEQUENCE [LARGE SCALE GENOMIC DNA]</scope>
    <source>
        <strain evidence="1 2">JCM 30750</strain>
    </source>
</reference>
<gene>
    <name evidence="1" type="ORF">WMW71_01315</name>
</gene>
<accession>A0ABU9DX38</accession>
<protein>
    <submittedName>
        <fullName evidence="1">Uncharacterized protein</fullName>
    </submittedName>
</protein>
<dbReference type="EMBL" id="JBBPCB010000001">
    <property type="protein sequence ID" value="MEK8178965.1"/>
    <property type="molecule type" value="Genomic_DNA"/>
</dbReference>
<sequence length="146" mass="16638">MKAITMILLTIFLGKSCTNEAQNDLTNTVIQYTANTRGFYQKIVIVNQKATISRDRSEKAPKEEITISDADWALLVGAFAKINLEEVPKLKDPTQKRFYDGAPIANLKIRYQEKDYETTDFDHGFPPKEIEKLVNKIVALAKEKEE</sequence>
<comment type="caution">
    <text evidence="1">The sequence shown here is derived from an EMBL/GenBank/DDBJ whole genome shotgun (WGS) entry which is preliminary data.</text>
</comment>
<dbReference type="Proteomes" id="UP001491349">
    <property type="component" value="Unassembled WGS sequence"/>
</dbReference>